<proteinExistence type="predicted"/>
<name>A0A1G6U2G4_9PSEU</name>
<dbReference type="EMBL" id="FMZZ01000010">
    <property type="protein sequence ID" value="SDD35592.1"/>
    <property type="molecule type" value="Genomic_DNA"/>
</dbReference>
<evidence type="ECO:0000313" key="1">
    <source>
        <dbReference type="EMBL" id="SDD35592.1"/>
    </source>
</evidence>
<dbReference type="AlphaFoldDB" id="A0A1G6U2G4"/>
<sequence length="238" mass="26300">MGKNHSGRVDQLRLEVAEANTPTHAGFEVRVRVNGEVLTAAGGGLGMDPYKVLVPDNRLVATDEPRTVPIGRCSCGDYGCGPTDVVIVREDDRVHWEWLPRAAENRAFVFAAATYGAEIARASADHSWETPERTAGRLVLANVDRERLRGLGLEPRSVGNDYRDPELFQVGLWMADDYQVFVTVPWRGRGPESLARAVCANLAGPVDNWDATWHAVKPSVTRPPAIGPSWRRFRRTFG</sequence>
<gene>
    <name evidence="1" type="ORF">SAMN05216174_11075</name>
</gene>
<dbReference type="STRING" id="1271860.SAMN05216174_11075"/>
<organism evidence="1 2">
    <name type="scientific">Actinokineospora iranica</name>
    <dbReference type="NCBI Taxonomy" id="1271860"/>
    <lineage>
        <taxon>Bacteria</taxon>
        <taxon>Bacillati</taxon>
        <taxon>Actinomycetota</taxon>
        <taxon>Actinomycetes</taxon>
        <taxon>Pseudonocardiales</taxon>
        <taxon>Pseudonocardiaceae</taxon>
        <taxon>Actinokineospora</taxon>
    </lineage>
</organism>
<reference evidence="2" key="1">
    <citation type="submission" date="2016-10" db="EMBL/GenBank/DDBJ databases">
        <authorList>
            <person name="Varghese N."/>
            <person name="Submissions S."/>
        </authorList>
    </citation>
    <scope>NUCLEOTIDE SEQUENCE [LARGE SCALE GENOMIC DNA]</scope>
    <source>
        <strain evidence="2">IBRC-M 10403</strain>
    </source>
</reference>
<evidence type="ECO:0000313" key="2">
    <source>
        <dbReference type="Proteomes" id="UP000199501"/>
    </source>
</evidence>
<dbReference type="OrthoDB" id="3369278at2"/>
<keyword evidence="2" id="KW-1185">Reference proteome</keyword>
<accession>A0A1G6U2G4</accession>
<dbReference type="Proteomes" id="UP000199501">
    <property type="component" value="Unassembled WGS sequence"/>
</dbReference>
<dbReference type="RefSeq" id="WP_139190842.1">
    <property type="nucleotide sequence ID" value="NZ_FMZZ01000010.1"/>
</dbReference>
<protein>
    <submittedName>
        <fullName evidence="1">Uncharacterized protein</fullName>
    </submittedName>
</protein>